<gene>
    <name evidence="11" type="ORF">SAMN05216490_1339</name>
</gene>
<evidence type="ECO:0000256" key="3">
    <source>
        <dbReference type="ARBA" id="ARBA00022452"/>
    </source>
</evidence>
<dbReference type="PROSITE" id="PS52016">
    <property type="entry name" value="TONB_DEPENDENT_REC_3"/>
    <property type="match status" value="1"/>
</dbReference>
<reference evidence="11 12" key="1">
    <citation type="submission" date="2016-10" db="EMBL/GenBank/DDBJ databases">
        <authorList>
            <person name="de Groot N.N."/>
        </authorList>
    </citation>
    <scope>NUCLEOTIDE SEQUENCE [LARGE SCALE GENOMIC DNA]</scope>
    <source>
        <strain evidence="11 12">MP1X4</strain>
    </source>
</reference>
<keyword evidence="12" id="KW-1185">Reference proteome</keyword>
<dbReference type="Gene3D" id="2.40.170.20">
    <property type="entry name" value="TonB-dependent receptor, beta-barrel domain"/>
    <property type="match status" value="1"/>
</dbReference>
<dbReference type="Pfam" id="PF13715">
    <property type="entry name" value="CarbopepD_reg_2"/>
    <property type="match status" value="1"/>
</dbReference>
<dbReference type="InterPro" id="IPR036942">
    <property type="entry name" value="Beta-barrel_TonB_sf"/>
</dbReference>
<evidence type="ECO:0000256" key="8">
    <source>
        <dbReference type="SAM" id="MobiDB-lite"/>
    </source>
</evidence>
<feature type="region of interest" description="Disordered" evidence="8">
    <location>
        <begin position="220"/>
        <end position="239"/>
    </location>
</feature>
<feature type="signal peptide" evidence="9">
    <location>
        <begin position="1"/>
        <end position="19"/>
    </location>
</feature>
<sequence length="1040" mass="111518">MKKKLLTCFIVCSSAGAFATGSAMASASSRHFLAKHEQFLEVKADQSIKGVVKDETGATLPGVSVVIKGSTKGTQTDANGNFTLAANKGDVLVFSYVGYASKEVTLSGDPVITVTLTSSSSQLDVVVVTALGIKRSQKSLTYAQQQISGSQLNDVKTDNLMNSLNGKVAGLAIQPSASGVGGSAKVLLRGSRSFAGNNQPLYVIDGVPMANPVNYSGTTTTNGGQPGDNFGGSPDGGDGISNLNPDDIESITVLEGASAAALYGSQAANGVIVITTKKGKVGKAEIHYSSSFQASNAVSEPKFQNQYGQTSAGAATSWGAPISNSENNLKDFYQTGTNWTNSVDLSTGSEIAQTYASYANTSANGIEPGNTLRRNNFDLRETGHFLNNKLTVDGNVNYIDQDIKNSPGLGLYINPLVGLYLFPRGLNILPYKNQYLLPNNTGAARQNWITNNDDSQEQNPWWVTNMNPNNLQRNRIIFNGSAKYDFTNWFNVQVRGSLDRTNDNYNQDLYSGTLKTFNSNGNGHYSYSNQVTEQKYADAIANFTPGKFGDFKFDGLVGAAINDSKLSGLGASGDLSTPDFFTPYNIIAGHSAPIAFGYHTQIQSIFEAANLSYNDWLYLALTNRTDWNSTLAFTDKLDYNYPSVGLTAILSQILSLPKVISYAKIRGSYANVANGLPAYITNIQNTQTSSGALTFNTTAPLHTLKPETTHSYEFGTDWKFLDNRINFSFTYYNTHTYNQYFALTPPAATLTSIGYINAGDIQNTGFEILVGADIVRSKGFTWNSSVTASANKNKIISVDNTDNLNQAILTGNDGGGFGYESVIAKGGSFGDIYGYTTVRNAKGQMILTGTSASTYAPQKSTVMSYVGNPNPKFQLGWSNSFNYGHFNLDFLVDGKFGGQVLSLTQAMLDSYGVSQVSGTARANGGVTVNAVNSAGTPVTTVNAQTWYQTIGGRNALTDQYIYSATVVRLRQAALGYTWPVANSVVKNVKLSLIGRNLIYFYKKAPFDPEVTTSTGNGLSGVDVFNQPATRNVGLDLNVTF</sequence>
<keyword evidence="9" id="KW-0732">Signal</keyword>
<dbReference type="InterPro" id="IPR039426">
    <property type="entry name" value="TonB-dep_rcpt-like"/>
</dbReference>
<evidence type="ECO:0000256" key="6">
    <source>
        <dbReference type="ARBA" id="ARBA00023237"/>
    </source>
</evidence>
<dbReference type="InterPro" id="IPR037066">
    <property type="entry name" value="Plug_dom_sf"/>
</dbReference>
<dbReference type="Pfam" id="PF07715">
    <property type="entry name" value="Plug"/>
    <property type="match status" value="1"/>
</dbReference>
<dbReference type="AlphaFoldDB" id="A0A1H1T131"/>
<dbReference type="Proteomes" id="UP000199679">
    <property type="component" value="Chromosome I"/>
</dbReference>
<name>A0A1H1T131_MUCMA</name>
<dbReference type="InterPro" id="IPR012910">
    <property type="entry name" value="Plug_dom"/>
</dbReference>
<evidence type="ECO:0000256" key="7">
    <source>
        <dbReference type="PROSITE-ProRule" id="PRU01360"/>
    </source>
</evidence>
<feature type="chain" id="PRO_5009260682" evidence="9">
    <location>
        <begin position="20"/>
        <end position="1040"/>
    </location>
</feature>
<evidence type="ECO:0000313" key="12">
    <source>
        <dbReference type="Proteomes" id="UP000199679"/>
    </source>
</evidence>
<dbReference type="NCBIfam" id="TIGR04056">
    <property type="entry name" value="OMP_RagA_SusC"/>
    <property type="match status" value="1"/>
</dbReference>
<evidence type="ECO:0000256" key="5">
    <source>
        <dbReference type="ARBA" id="ARBA00023136"/>
    </source>
</evidence>
<evidence type="ECO:0000313" key="11">
    <source>
        <dbReference type="EMBL" id="SDS53803.1"/>
    </source>
</evidence>
<dbReference type="InterPro" id="IPR023997">
    <property type="entry name" value="TonB-dep_OMP_SusC/RagA_CS"/>
</dbReference>
<dbReference type="GO" id="GO:0009279">
    <property type="term" value="C:cell outer membrane"/>
    <property type="evidence" value="ECO:0007669"/>
    <property type="project" value="UniProtKB-SubCell"/>
</dbReference>
<accession>A0A1H1T131</accession>
<keyword evidence="5 7" id="KW-0472">Membrane</keyword>
<proteinExistence type="inferred from homology"/>
<evidence type="ECO:0000259" key="10">
    <source>
        <dbReference type="Pfam" id="PF07715"/>
    </source>
</evidence>
<dbReference type="Gene3D" id="2.60.40.1120">
    <property type="entry name" value="Carboxypeptidase-like, regulatory domain"/>
    <property type="match status" value="1"/>
</dbReference>
<dbReference type="Gene3D" id="2.170.130.10">
    <property type="entry name" value="TonB-dependent receptor, plug domain"/>
    <property type="match status" value="1"/>
</dbReference>
<dbReference type="InterPro" id="IPR023996">
    <property type="entry name" value="TonB-dep_OMP_SusC/RagA"/>
</dbReference>
<keyword evidence="4 7" id="KW-0812">Transmembrane</keyword>
<evidence type="ECO:0000256" key="2">
    <source>
        <dbReference type="ARBA" id="ARBA00022448"/>
    </source>
</evidence>
<dbReference type="RefSeq" id="WP_091370537.1">
    <property type="nucleotide sequence ID" value="NZ_LT629740.1"/>
</dbReference>
<dbReference type="OrthoDB" id="9768177at2"/>
<dbReference type="SUPFAM" id="SSF56935">
    <property type="entry name" value="Porins"/>
    <property type="match status" value="1"/>
</dbReference>
<dbReference type="SUPFAM" id="SSF49464">
    <property type="entry name" value="Carboxypeptidase regulatory domain-like"/>
    <property type="match status" value="1"/>
</dbReference>
<keyword evidence="6 7" id="KW-0998">Cell outer membrane</keyword>
<dbReference type="EMBL" id="LT629740">
    <property type="protein sequence ID" value="SDS53803.1"/>
    <property type="molecule type" value="Genomic_DNA"/>
</dbReference>
<organism evidence="11 12">
    <name type="scientific">Mucilaginibacter mallensis</name>
    <dbReference type="NCBI Taxonomy" id="652787"/>
    <lineage>
        <taxon>Bacteria</taxon>
        <taxon>Pseudomonadati</taxon>
        <taxon>Bacteroidota</taxon>
        <taxon>Sphingobacteriia</taxon>
        <taxon>Sphingobacteriales</taxon>
        <taxon>Sphingobacteriaceae</taxon>
        <taxon>Mucilaginibacter</taxon>
    </lineage>
</organism>
<feature type="domain" description="TonB-dependent receptor plug" evidence="10">
    <location>
        <begin position="137"/>
        <end position="271"/>
    </location>
</feature>
<evidence type="ECO:0000256" key="1">
    <source>
        <dbReference type="ARBA" id="ARBA00004571"/>
    </source>
</evidence>
<evidence type="ECO:0000256" key="4">
    <source>
        <dbReference type="ARBA" id="ARBA00022692"/>
    </source>
</evidence>
<keyword evidence="2 7" id="KW-0813">Transport</keyword>
<keyword evidence="3 7" id="KW-1134">Transmembrane beta strand</keyword>
<comment type="subcellular location">
    <subcellularLocation>
        <location evidence="1 7">Cell outer membrane</location>
        <topology evidence="1 7">Multi-pass membrane protein</topology>
    </subcellularLocation>
</comment>
<comment type="similarity">
    <text evidence="7">Belongs to the TonB-dependent receptor family.</text>
</comment>
<dbReference type="STRING" id="652787.SAMN05216490_1339"/>
<dbReference type="NCBIfam" id="TIGR04057">
    <property type="entry name" value="SusC_RagA_signa"/>
    <property type="match status" value="1"/>
</dbReference>
<dbReference type="InterPro" id="IPR008969">
    <property type="entry name" value="CarboxyPept-like_regulatory"/>
</dbReference>
<protein>
    <submittedName>
        <fullName evidence="11">TonB-linked outer membrane protein, SusC/RagA family</fullName>
    </submittedName>
</protein>
<evidence type="ECO:0000256" key="9">
    <source>
        <dbReference type="SAM" id="SignalP"/>
    </source>
</evidence>
<feature type="compositionally biased region" description="Gly residues" evidence="8">
    <location>
        <begin position="224"/>
        <end position="239"/>
    </location>
</feature>